<accession>A2EN60</accession>
<gene>
    <name evidence="4" type="ORF">TVAG_353370</name>
</gene>
<dbReference type="SUPFAM" id="SSF48452">
    <property type="entry name" value="TPR-like"/>
    <property type="match status" value="2"/>
</dbReference>
<dbReference type="RefSeq" id="XP_001318120.1">
    <property type="nucleotide sequence ID" value="XM_001318085.1"/>
</dbReference>
<dbReference type="InParanoid" id="A2EN60"/>
<dbReference type="Pfam" id="PF13181">
    <property type="entry name" value="TPR_8"/>
    <property type="match status" value="2"/>
</dbReference>
<dbReference type="Proteomes" id="UP000001542">
    <property type="component" value="Unassembled WGS sequence"/>
</dbReference>
<dbReference type="InterPro" id="IPR051630">
    <property type="entry name" value="Corepressor-Demethylase"/>
</dbReference>
<keyword evidence="5" id="KW-1185">Reference proteome</keyword>
<reference evidence="4" key="2">
    <citation type="journal article" date="2007" name="Science">
        <title>Draft genome sequence of the sexually transmitted pathogen Trichomonas vaginalis.</title>
        <authorList>
            <person name="Carlton J.M."/>
            <person name="Hirt R.P."/>
            <person name="Silva J.C."/>
            <person name="Delcher A.L."/>
            <person name="Schatz M."/>
            <person name="Zhao Q."/>
            <person name="Wortman J.R."/>
            <person name="Bidwell S.L."/>
            <person name="Alsmark U.C.M."/>
            <person name="Besteiro S."/>
            <person name="Sicheritz-Ponten T."/>
            <person name="Noel C.J."/>
            <person name="Dacks J.B."/>
            <person name="Foster P.G."/>
            <person name="Simillion C."/>
            <person name="Van de Peer Y."/>
            <person name="Miranda-Saavedra D."/>
            <person name="Barton G.J."/>
            <person name="Westrop G.D."/>
            <person name="Mueller S."/>
            <person name="Dessi D."/>
            <person name="Fiori P.L."/>
            <person name="Ren Q."/>
            <person name="Paulsen I."/>
            <person name="Zhang H."/>
            <person name="Bastida-Corcuera F.D."/>
            <person name="Simoes-Barbosa A."/>
            <person name="Brown M.T."/>
            <person name="Hayes R.D."/>
            <person name="Mukherjee M."/>
            <person name="Okumura C.Y."/>
            <person name="Schneider R."/>
            <person name="Smith A.J."/>
            <person name="Vanacova S."/>
            <person name="Villalvazo M."/>
            <person name="Haas B.J."/>
            <person name="Pertea M."/>
            <person name="Feldblyum T.V."/>
            <person name="Utterback T.R."/>
            <person name="Shu C.L."/>
            <person name="Osoegawa K."/>
            <person name="de Jong P.J."/>
            <person name="Hrdy I."/>
            <person name="Horvathova L."/>
            <person name="Zubacova Z."/>
            <person name="Dolezal P."/>
            <person name="Malik S.B."/>
            <person name="Logsdon J.M. Jr."/>
            <person name="Henze K."/>
            <person name="Gupta A."/>
            <person name="Wang C.C."/>
            <person name="Dunne R.L."/>
            <person name="Upcroft J.A."/>
            <person name="Upcroft P."/>
            <person name="White O."/>
            <person name="Salzberg S.L."/>
            <person name="Tang P."/>
            <person name="Chiu C.-H."/>
            <person name="Lee Y.-S."/>
            <person name="Embley T.M."/>
            <person name="Coombs G.H."/>
            <person name="Mottram J.C."/>
            <person name="Tachezy J."/>
            <person name="Fraser-Liggett C.M."/>
            <person name="Johnson P.J."/>
        </authorList>
    </citation>
    <scope>NUCLEOTIDE SEQUENCE [LARGE SCALE GENOMIC DNA]</scope>
    <source>
        <strain evidence="4">G3</strain>
    </source>
</reference>
<dbReference type="SMR" id="A2EN60"/>
<dbReference type="eggNOG" id="KOG1124">
    <property type="taxonomic scope" value="Eukaryota"/>
</dbReference>
<name>A2EN60_TRIV3</name>
<dbReference type="VEuPathDB" id="TrichDB:TVAG_353370"/>
<comment type="subcellular location">
    <subcellularLocation>
        <location evidence="1">Nucleus</location>
    </subcellularLocation>
</comment>
<dbReference type="GO" id="GO:0010468">
    <property type="term" value="P:regulation of gene expression"/>
    <property type="evidence" value="ECO:0000318"/>
    <property type="project" value="GO_Central"/>
</dbReference>
<dbReference type="InterPro" id="IPR019734">
    <property type="entry name" value="TPR_rpt"/>
</dbReference>
<feature type="repeat" description="TPR" evidence="3">
    <location>
        <begin position="302"/>
        <end position="335"/>
    </location>
</feature>
<dbReference type="SMART" id="SM00028">
    <property type="entry name" value="TPR"/>
    <property type="match status" value="4"/>
</dbReference>
<proteinExistence type="predicted"/>
<keyword evidence="2" id="KW-0539">Nucleus</keyword>
<dbReference type="EMBL" id="DS113437">
    <property type="protein sequence ID" value="EAY05897.1"/>
    <property type="molecule type" value="Genomic_DNA"/>
</dbReference>
<dbReference type="PROSITE" id="PS50005">
    <property type="entry name" value="TPR"/>
    <property type="match status" value="1"/>
</dbReference>
<evidence type="ECO:0000313" key="4">
    <source>
        <dbReference type="EMBL" id="EAY05897.1"/>
    </source>
</evidence>
<dbReference type="VEuPathDB" id="TrichDB:TVAGG3_0546480"/>
<dbReference type="GO" id="GO:0005634">
    <property type="term" value="C:nucleus"/>
    <property type="evidence" value="ECO:0007669"/>
    <property type="project" value="UniProtKB-SubCell"/>
</dbReference>
<dbReference type="OrthoDB" id="418911at2759"/>
<protein>
    <submittedName>
        <fullName evidence="4">TPR Domain containing protein</fullName>
    </submittedName>
</protein>
<reference evidence="4" key="1">
    <citation type="submission" date="2006-10" db="EMBL/GenBank/DDBJ databases">
        <authorList>
            <person name="Amadeo P."/>
            <person name="Zhao Q."/>
            <person name="Wortman J."/>
            <person name="Fraser-Liggett C."/>
            <person name="Carlton J."/>
        </authorList>
    </citation>
    <scope>NUCLEOTIDE SEQUENCE</scope>
    <source>
        <strain evidence="4">G3</strain>
    </source>
</reference>
<dbReference type="PANTHER" id="PTHR14017:SF1">
    <property type="entry name" value="LD02225P"/>
    <property type="match status" value="1"/>
</dbReference>
<dbReference type="PANTHER" id="PTHR14017">
    <property type="entry name" value="LYSINE-SPECIFIC DEMETHYLASE"/>
    <property type="match status" value="1"/>
</dbReference>
<evidence type="ECO:0000256" key="2">
    <source>
        <dbReference type="ARBA" id="ARBA00023242"/>
    </source>
</evidence>
<evidence type="ECO:0000256" key="3">
    <source>
        <dbReference type="PROSITE-ProRule" id="PRU00339"/>
    </source>
</evidence>
<dbReference type="STRING" id="5722.A2EN60"/>
<dbReference type="AlphaFoldDB" id="A2EN60"/>
<dbReference type="KEGG" id="tva:4763768"/>
<dbReference type="InterPro" id="IPR011990">
    <property type="entry name" value="TPR-like_helical_dom_sf"/>
</dbReference>
<sequence>MNSTVSPISTTPLFGNIGATLENAFTSAKELCQLMNANEEMSIASSRIVAYLPSNVKIEGEDDHTKLICLVNSRITELIDQIKNQPNAEKLLEIGKCYYILGDFPNAYASYLSAFRYNQQVFTSEDWYLFGALHQHFTGYHEALDCFLKVNTKEFSDAKNKDFTMRFAILNRQLKNYDLAFKLFSSLANNPPEKLTVEDITLQIAFTSYQSLKTDDSLKMVNNLLAVYPKNELLIRESLILQFLISNTIGLNELLPTILNYYRNYPDYYISLLLARIYYLLGQYVESYEYFKVCMDYWGENATFWVAIGLLYYQNEQLDEAAIAFQRSIYMKQNGRVAWLNLGFIFEKKNDKENAIRIYNTGLKQCNHPEFSNRISRIGQGQLLEIDDNTLFEQVPETVEKQYLRAIPLINLSFLNQKKDQVYFDQSYDLISAFGQQ</sequence>
<dbReference type="Gene3D" id="1.25.40.10">
    <property type="entry name" value="Tetratricopeptide repeat domain"/>
    <property type="match status" value="2"/>
</dbReference>
<evidence type="ECO:0000256" key="1">
    <source>
        <dbReference type="ARBA" id="ARBA00004123"/>
    </source>
</evidence>
<keyword evidence="3" id="KW-0802">TPR repeat</keyword>
<organism evidence="4 5">
    <name type="scientific">Trichomonas vaginalis (strain ATCC PRA-98 / G3)</name>
    <dbReference type="NCBI Taxonomy" id="412133"/>
    <lineage>
        <taxon>Eukaryota</taxon>
        <taxon>Metamonada</taxon>
        <taxon>Parabasalia</taxon>
        <taxon>Trichomonadida</taxon>
        <taxon>Trichomonadidae</taxon>
        <taxon>Trichomonas</taxon>
    </lineage>
</organism>
<evidence type="ECO:0000313" key="5">
    <source>
        <dbReference type="Proteomes" id="UP000001542"/>
    </source>
</evidence>
<dbReference type="GO" id="GO:0031490">
    <property type="term" value="F:chromatin DNA binding"/>
    <property type="evidence" value="ECO:0000318"/>
    <property type="project" value="GO_Central"/>
</dbReference>
<dbReference type="GO" id="GO:0000978">
    <property type="term" value="F:RNA polymerase II cis-regulatory region sequence-specific DNA binding"/>
    <property type="evidence" value="ECO:0000318"/>
    <property type="project" value="GO_Central"/>
</dbReference>